<dbReference type="PANTHER" id="PTHR24198:SF165">
    <property type="entry name" value="ANKYRIN REPEAT-CONTAINING PROTEIN-RELATED"/>
    <property type="match status" value="1"/>
</dbReference>
<organism evidence="4 5">
    <name type="scientific">Wolbachia pipientis</name>
    <dbReference type="NCBI Taxonomy" id="955"/>
    <lineage>
        <taxon>Bacteria</taxon>
        <taxon>Pseudomonadati</taxon>
        <taxon>Pseudomonadota</taxon>
        <taxon>Alphaproteobacteria</taxon>
        <taxon>Rickettsiales</taxon>
        <taxon>Anaplasmataceae</taxon>
        <taxon>Wolbachieae</taxon>
        <taxon>Wolbachia</taxon>
    </lineage>
</organism>
<feature type="repeat" description="ANK" evidence="3">
    <location>
        <begin position="188"/>
        <end position="220"/>
    </location>
</feature>
<feature type="repeat" description="ANK" evidence="3">
    <location>
        <begin position="155"/>
        <end position="187"/>
    </location>
</feature>
<name>A0A7G5CC34_WOLPI</name>
<dbReference type="PANTHER" id="PTHR24198">
    <property type="entry name" value="ANKYRIN REPEAT AND PROTEIN KINASE DOMAIN-CONTAINING PROTEIN"/>
    <property type="match status" value="1"/>
</dbReference>
<dbReference type="Pfam" id="PF12796">
    <property type="entry name" value="Ank_2"/>
    <property type="match status" value="2"/>
</dbReference>
<sequence length="398" mass="44055">MVTNTEIEQLKNELFAAVKEDNLQKAKECIEKIPEENISKIVNSKRQSETPLQVAVLKNNFEMVKLLIDNYADVNAKDYAERPVLYRCVTSRYCSAQMVEFLINNGASTSGKFTNGDEFFSLLAWAVQDGSPEKAEILLKHGANSDEKFSYAFQGDCTSLHVAVVRNNPEMVKVFIKYHANVNVQNKQGETPLHLAIRFKHPKIIKLLYDNGADIDNVKDIRNQTPSDLAKTFYPDKTIKEIAAEAKSVNVSPDNAMQSISVASSTVKPSFFINSIFNWMGASTTAALSCLFQSAPALSSAQQPVTHSAGSLAGSSQVDFYGTALLADVVARKFTGGKYSRPLDDSLLTLEQIKERKLSAIERDVKMVINEFEELNQCPGSSLSNTTVSKGINHQKFF</sequence>
<evidence type="ECO:0000256" key="2">
    <source>
        <dbReference type="ARBA" id="ARBA00023043"/>
    </source>
</evidence>
<dbReference type="Proteomes" id="UP000515596">
    <property type="component" value="Chromosome"/>
</dbReference>
<evidence type="ECO:0000313" key="5">
    <source>
        <dbReference type="Proteomes" id="UP000515596"/>
    </source>
</evidence>
<dbReference type="Gene3D" id="1.25.40.20">
    <property type="entry name" value="Ankyrin repeat-containing domain"/>
    <property type="match status" value="2"/>
</dbReference>
<feature type="repeat" description="ANK" evidence="3">
    <location>
        <begin position="47"/>
        <end position="79"/>
    </location>
</feature>
<accession>A0A7G5CC34</accession>
<keyword evidence="1" id="KW-0677">Repeat</keyword>
<dbReference type="RefSeq" id="WP_182183692.1">
    <property type="nucleotide sequence ID" value="NZ_CP050530.1"/>
</dbReference>
<dbReference type="InterPro" id="IPR002110">
    <property type="entry name" value="Ankyrin_rpt"/>
</dbReference>
<dbReference type="AlphaFoldDB" id="A0A7G5CC34"/>
<keyword evidence="2 3" id="KW-0040">ANK repeat</keyword>
<evidence type="ECO:0000313" key="4">
    <source>
        <dbReference type="EMBL" id="QMV46768.1"/>
    </source>
</evidence>
<dbReference type="EMBL" id="CP050530">
    <property type="protein sequence ID" value="QMV46768.1"/>
    <property type="molecule type" value="Genomic_DNA"/>
</dbReference>
<dbReference type="PROSITE" id="PS50297">
    <property type="entry name" value="ANK_REP_REGION"/>
    <property type="match status" value="3"/>
</dbReference>
<dbReference type="SMART" id="SM00248">
    <property type="entry name" value="ANK"/>
    <property type="match status" value="6"/>
</dbReference>
<protein>
    <submittedName>
        <fullName evidence="4">Ankyrin repeat domain-containing protein</fullName>
    </submittedName>
</protein>
<proteinExistence type="predicted"/>
<dbReference type="PROSITE" id="PS50088">
    <property type="entry name" value="ANK_REPEAT"/>
    <property type="match status" value="3"/>
</dbReference>
<dbReference type="SUPFAM" id="SSF48403">
    <property type="entry name" value="Ankyrin repeat"/>
    <property type="match status" value="1"/>
</dbReference>
<dbReference type="InterPro" id="IPR036770">
    <property type="entry name" value="Ankyrin_rpt-contain_sf"/>
</dbReference>
<reference evidence="4 5" key="1">
    <citation type="journal article" date="2020" name="Mol. Biol. Evol.">
        <title>Life and death of selfish genes: comparative genomics reveals the dynamic evolution of cytoplasmic incompatibility.</title>
        <authorList>
            <person name="Martinez J."/>
            <person name="Klasson L."/>
            <person name="Welch J."/>
            <person name="Jiggins F.M."/>
        </authorList>
    </citation>
    <scope>NUCLEOTIDE SEQUENCE [LARGE SCALE GENOMIC DNA]</scope>
    <source>
        <strain evidence="4">WNik</strain>
    </source>
</reference>
<evidence type="ECO:0000256" key="3">
    <source>
        <dbReference type="PROSITE-ProRule" id="PRU00023"/>
    </source>
</evidence>
<gene>
    <name evidence="4" type="ORF">HC356_01230</name>
</gene>
<evidence type="ECO:0000256" key="1">
    <source>
        <dbReference type="ARBA" id="ARBA00022737"/>
    </source>
</evidence>